<reference evidence="2 3" key="1">
    <citation type="submission" date="2020-02" db="EMBL/GenBank/DDBJ databases">
        <authorList>
            <person name="Ferguson B K."/>
        </authorList>
    </citation>
    <scope>NUCLEOTIDE SEQUENCE [LARGE SCALE GENOMIC DNA]</scope>
</reference>
<evidence type="ECO:0000313" key="3">
    <source>
        <dbReference type="Proteomes" id="UP000479000"/>
    </source>
</evidence>
<proteinExistence type="predicted"/>
<dbReference type="EMBL" id="CADCXU010016399">
    <property type="protein sequence ID" value="CAB0005428.1"/>
    <property type="molecule type" value="Genomic_DNA"/>
</dbReference>
<organism evidence="2 3">
    <name type="scientific">Nesidiocoris tenuis</name>
    <dbReference type="NCBI Taxonomy" id="355587"/>
    <lineage>
        <taxon>Eukaryota</taxon>
        <taxon>Metazoa</taxon>
        <taxon>Ecdysozoa</taxon>
        <taxon>Arthropoda</taxon>
        <taxon>Hexapoda</taxon>
        <taxon>Insecta</taxon>
        <taxon>Pterygota</taxon>
        <taxon>Neoptera</taxon>
        <taxon>Paraneoptera</taxon>
        <taxon>Hemiptera</taxon>
        <taxon>Heteroptera</taxon>
        <taxon>Panheteroptera</taxon>
        <taxon>Cimicomorpha</taxon>
        <taxon>Miridae</taxon>
        <taxon>Dicyphina</taxon>
        <taxon>Nesidiocoris</taxon>
    </lineage>
</organism>
<feature type="non-terminal residue" evidence="2">
    <location>
        <position position="59"/>
    </location>
</feature>
<dbReference type="Proteomes" id="UP000479000">
    <property type="component" value="Unassembled WGS sequence"/>
</dbReference>
<dbReference type="EMBL" id="CADCXU010016397">
    <property type="protein sequence ID" value="CAB0005427.1"/>
    <property type="molecule type" value="Genomic_DNA"/>
</dbReference>
<protein>
    <submittedName>
        <fullName evidence="2">Uncharacterized protein</fullName>
    </submittedName>
</protein>
<gene>
    <name evidence="1" type="ORF">NTEN_LOCUS10904</name>
    <name evidence="2" type="ORF">NTEN_LOCUS10905</name>
</gene>
<name>A0A6H5GRB7_9HEMI</name>
<keyword evidence="3" id="KW-1185">Reference proteome</keyword>
<evidence type="ECO:0000313" key="1">
    <source>
        <dbReference type="EMBL" id="CAB0005427.1"/>
    </source>
</evidence>
<accession>A0A6H5GRB7</accession>
<evidence type="ECO:0000313" key="2">
    <source>
        <dbReference type="EMBL" id="CAB0005428.1"/>
    </source>
</evidence>
<dbReference type="AlphaFoldDB" id="A0A6H5GRB7"/>
<sequence>MTIEYLKNQYFIALTDDRVIGCVAMGTGELLHACLFANFARLSDLATGPPFAKLNNVTT</sequence>